<organism evidence="1">
    <name type="scientific">Rhizophora mucronata</name>
    <name type="common">Asiatic mangrove</name>
    <dbReference type="NCBI Taxonomy" id="61149"/>
    <lineage>
        <taxon>Eukaryota</taxon>
        <taxon>Viridiplantae</taxon>
        <taxon>Streptophyta</taxon>
        <taxon>Embryophyta</taxon>
        <taxon>Tracheophyta</taxon>
        <taxon>Spermatophyta</taxon>
        <taxon>Magnoliopsida</taxon>
        <taxon>eudicotyledons</taxon>
        <taxon>Gunneridae</taxon>
        <taxon>Pentapetalae</taxon>
        <taxon>rosids</taxon>
        <taxon>fabids</taxon>
        <taxon>Malpighiales</taxon>
        <taxon>Rhizophoraceae</taxon>
        <taxon>Rhizophora</taxon>
    </lineage>
</organism>
<accession>A0A2P2QGI1</accession>
<proteinExistence type="predicted"/>
<protein>
    <submittedName>
        <fullName evidence="1">Uncharacterized protein</fullName>
    </submittedName>
</protein>
<sequence>MENALGLT</sequence>
<name>A0A2P2QGI1_RHIMU</name>
<dbReference type="EMBL" id="GGEC01085520">
    <property type="protein sequence ID" value="MBX66004.1"/>
    <property type="molecule type" value="Transcribed_RNA"/>
</dbReference>
<evidence type="ECO:0000313" key="1">
    <source>
        <dbReference type="EMBL" id="MBX66004.1"/>
    </source>
</evidence>
<reference evidence="1" key="1">
    <citation type="submission" date="2018-02" db="EMBL/GenBank/DDBJ databases">
        <title>Rhizophora mucronata_Transcriptome.</title>
        <authorList>
            <person name="Meera S.P."/>
            <person name="Sreeshan A."/>
            <person name="Augustine A."/>
        </authorList>
    </citation>
    <scope>NUCLEOTIDE SEQUENCE</scope>
    <source>
        <tissue evidence="1">Leaf</tissue>
    </source>
</reference>